<feature type="region of interest" description="Disordered" evidence="1">
    <location>
        <begin position="1"/>
        <end position="47"/>
    </location>
</feature>
<dbReference type="Proteomes" id="UP001381693">
    <property type="component" value="Unassembled WGS sequence"/>
</dbReference>
<proteinExistence type="predicted"/>
<feature type="compositionally biased region" description="Basic residues" evidence="1">
    <location>
        <begin position="1"/>
        <end position="16"/>
    </location>
</feature>
<feature type="compositionally biased region" description="Acidic residues" evidence="1">
    <location>
        <begin position="20"/>
        <end position="45"/>
    </location>
</feature>
<dbReference type="EMBL" id="JAXCGZ010020770">
    <property type="protein sequence ID" value="KAK7065505.1"/>
    <property type="molecule type" value="Genomic_DNA"/>
</dbReference>
<name>A0AAN8WFQ9_HALRR</name>
<reference evidence="2 3" key="1">
    <citation type="submission" date="2023-11" db="EMBL/GenBank/DDBJ databases">
        <title>Halocaridina rubra genome assembly.</title>
        <authorList>
            <person name="Smith C."/>
        </authorList>
    </citation>
    <scope>NUCLEOTIDE SEQUENCE [LARGE SCALE GENOMIC DNA]</scope>
    <source>
        <strain evidence="2">EP-1</strain>
        <tissue evidence="2">Whole</tissue>
    </source>
</reference>
<organism evidence="2 3">
    <name type="scientific">Halocaridina rubra</name>
    <name type="common">Hawaiian red shrimp</name>
    <dbReference type="NCBI Taxonomy" id="373956"/>
    <lineage>
        <taxon>Eukaryota</taxon>
        <taxon>Metazoa</taxon>
        <taxon>Ecdysozoa</taxon>
        <taxon>Arthropoda</taxon>
        <taxon>Crustacea</taxon>
        <taxon>Multicrustacea</taxon>
        <taxon>Malacostraca</taxon>
        <taxon>Eumalacostraca</taxon>
        <taxon>Eucarida</taxon>
        <taxon>Decapoda</taxon>
        <taxon>Pleocyemata</taxon>
        <taxon>Caridea</taxon>
        <taxon>Atyoidea</taxon>
        <taxon>Atyidae</taxon>
        <taxon>Halocaridina</taxon>
    </lineage>
</organism>
<evidence type="ECO:0000313" key="2">
    <source>
        <dbReference type="EMBL" id="KAK7065505.1"/>
    </source>
</evidence>
<gene>
    <name evidence="2" type="ORF">SK128_016077</name>
</gene>
<sequence length="60" mass="6992">GKRKINSRGRPRKKLKRDSEDESTSEQEDDPDFNPESETGVEEEFQGPFLNVSKDFYVIE</sequence>
<evidence type="ECO:0000256" key="1">
    <source>
        <dbReference type="SAM" id="MobiDB-lite"/>
    </source>
</evidence>
<dbReference type="AlphaFoldDB" id="A0AAN8WFQ9"/>
<accession>A0AAN8WFQ9</accession>
<comment type="caution">
    <text evidence="2">The sequence shown here is derived from an EMBL/GenBank/DDBJ whole genome shotgun (WGS) entry which is preliminary data.</text>
</comment>
<protein>
    <submittedName>
        <fullName evidence="2">Uncharacterized protein</fullName>
    </submittedName>
</protein>
<keyword evidence="3" id="KW-1185">Reference proteome</keyword>
<feature type="non-terminal residue" evidence="2">
    <location>
        <position position="1"/>
    </location>
</feature>
<evidence type="ECO:0000313" key="3">
    <source>
        <dbReference type="Proteomes" id="UP001381693"/>
    </source>
</evidence>